<protein>
    <recommendedName>
        <fullName evidence="9">DUF1682-domain-containing protein</fullName>
    </recommendedName>
</protein>
<reference evidence="7" key="2">
    <citation type="submission" date="2023-02" db="EMBL/GenBank/DDBJ databases">
        <authorList>
            <consortium name="DOE Joint Genome Institute"/>
            <person name="Mondo S.J."/>
            <person name="Chang Y."/>
            <person name="Wang Y."/>
            <person name="Ahrendt S."/>
            <person name="Andreopoulos W."/>
            <person name="Barry K."/>
            <person name="Beard J."/>
            <person name="Benny G.L."/>
            <person name="Blankenship S."/>
            <person name="Bonito G."/>
            <person name="Cuomo C."/>
            <person name="Desiro A."/>
            <person name="Gervers K.A."/>
            <person name="Hundley H."/>
            <person name="Kuo A."/>
            <person name="LaButti K."/>
            <person name="Lang B.F."/>
            <person name="Lipzen A."/>
            <person name="O'Donnell K."/>
            <person name="Pangilinan J."/>
            <person name="Reynolds N."/>
            <person name="Sandor L."/>
            <person name="Smith M.W."/>
            <person name="Tsang A."/>
            <person name="Grigoriev I.V."/>
            <person name="Stajich J.E."/>
            <person name="Spatafora J.W."/>
        </authorList>
    </citation>
    <scope>NUCLEOTIDE SEQUENCE</scope>
    <source>
        <strain evidence="7">RSA 2281</strain>
    </source>
</reference>
<comment type="caution">
    <text evidence="7">The sequence shown here is derived from an EMBL/GenBank/DDBJ whole genome shotgun (WGS) entry which is preliminary data.</text>
</comment>
<dbReference type="InterPro" id="IPR012879">
    <property type="entry name" value="CCDC47"/>
</dbReference>
<reference evidence="7" key="1">
    <citation type="journal article" date="2022" name="IScience">
        <title>Evolution of zygomycete secretomes and the origins of terrestrial fungal ecologies.</title>
        <authorList>
            <person name="Chang Y."/>
            <person name="Wang Y."/>
            <person name="Mondo S."/>
            <person name="Ahrendt S."/>
            <person name="Andreopoulos W."/>
            <person name="Barry K."/>
            <person name="Beard J."/>
            <person name="Benny G.L."/>
            <person name="Blankenship S."/>
            <person name="Bonito G."/>
            <person name="Cuomo C."/>
            <person name="Desiro A."/>
            <person name="Gervers K.A."/>
            <person name="Hundley H."/>
            <person name="Kuo A."/>
            <person name="LaButti K."/>
            <person name="Lang B.F."/>
            <person name="Lipzen A."/>
            <person name="O'Donnell K."/>
            <person name="Pangilinan J."/>
            <person name="Reynolds N."/>
            <person name="Sandor L."/>
            <person name="Smith M.E."/>
            <person name="Tsang A."/>
            <person name="Grigoriev I.V."/>
            <person name="Stajich J.E."/>
            <person name="Spatafora J.W."/>
        </authorList>
    </citation>
    <scope>NUCLEOTIDE SEQUENCE</scope>
    <source>
        <strain evidence="7">RSA 2281</strain>
    </source>
</reference>
<sequence length="367" mass="42052">MLQRLMGITVALTTMVVMTTAEEQQQSEKPKASPLAQKPQFTRPLTIQDFKAEAILVSFFFLFIVLWYSGSSANASKAKKWLDSQIEYLNQQFAMIGNKADKTVLFKDGPNDYQLYVTGRRNVQFGHWWINLKPRSDILGWVVSLVASLVGYGETPADQLTIDMTLDKDLNKAFVFAILPKDKAQSIRDNRYDLKQFTRLADSPQLPSNLTVYTEVQKLADQILSSKVSELISQSPDFKSLIITSQTDYEPEKYKGDQELTFHLTANLSDRREMVELACLLPDIINDLHLTTDIKNKLKKNREELEKKAAKALAEERAEELARKKAEAKKAEADKVKSMTPAEQRKWEEKERIRELKKSQKKRTKRA</sequence>
<dbReference type="GO" id="GO:0032469">
    <property type="term" value="P:endoplasmic reticulum calcium ion homeostasis"/>
    <property type="evidence" value="ECO:0007669"/>
    <property type="project" value="InterPro"/>
</dbReference>
<evidence type="ECO:0008006" key="9">
    <source>
        <dbReference type="Google" id="ProtNLM"/>
    </source>
</evidence>
<feature type="region of interest" description="Disordered" evidence="5">
    <location>
        <begin position="322"/>
        <end position="367"/>
    </location>
</feature>
<comment type="subcellular location">
    <subcellularLocation>
        <location evidence="1">Membrane</location>
        <topology evidence="1">Single-pass membrane protein</topology>
    </subcellularLocation>
</comment>
<dbReference type="Proteomes" id="UP001209540">
    <property type="component" value="Unassembled WGS sequence"/>
</dbReference>
<evidence type="ECO:0000313" key="7">
    <source>
        <dbReference type="EMBL" id="KAI9263331.1"/>
    </source>
</evidence>
<evidence type="ECO:0000313" key="8">
    <source>
        <dbReference type="Proteomes" id="UP001209540"/>
    </source>
</evidence>
<evidence type="ECO:0000256" key="3">
    <source>
        <dbReference type="ARBA" id="ARBA00022989"/>
    </source>
</evidence>
<name>A0AAD5K0H8_9FUNG</name>
<evidence type="ECO:0000256" key="6">
    <source>
        <dbReference type="SAM" id="SignalP"/>
    </source>
</evidence>
<dbReference type="PANTHER" id="PTHR12883:SF0">
    <property type="entry name" value="PAT COMPLEX SUBUNIT CCDC47"/>
    <property type="match status" value="1"/>
</dbReference>
<keyword evidence="3" id="KW-1133">Transmembrane helix</keyword>
<feature type="compositionally biased region" description="Basic and acidic residues" evidence="5">
    <location>
        <begin position="322"/>
        <end position="358"/>
    </location>
</feature>
<dbReference type="GO" id="GO:0005783">
    <property type="term" value="C:endoplasmic reticulum"/>
    <property type="evidence" value="ECO:0007669"/>
    <property type="project" value="InterPro"/>
</dbReference>
<keyword evidence="6" id="KW-0732">Signal</keyword>
<keyword evidence="8" id="KW-1185">Reference proteome</keyword>
<dbReference type="Pfam" id="PF07946">
    <property type="entry name" value="CCDC47"/>
    <property type="match status" value="1"/>
</dbReference>
<evidence type="ECO:0000256" key="2">
    <source>
        <dbReference type="ARBA" id="ARBA00022692"/>
    </source>
</evidence>
<keyword evidence="4" id="KW-0472">Membrane</keyword>
<proteinExistence type="predicted"/>
<dbReference type="PANTHER" id="PTHR12883">
    <property type="entry name" value="ADIPOCYTE-SPECIFIC PROTEIN 4-RELATED"/>
    <property type="match status" value="1"/>
</dbReference>
<dbReference type="GO" id="GO:0016020">
    <property type="term" value="C:membrane"/>
    <property type="evidence" value="ECO:0007669"/>
    <property type="project" value="UniProtKB-SubCell"/>
</dbReference>
<evidence type="ECO:0000256" key="4">
    <source>
        <dbReference type="ARBA" id="ARBA00023136"/>
    </source>
</evidence>
<gene>
    <name evidence="7" type="ORF">BDA99DRAFT_509970</name>
</gene>
<evidence type="ECO:0000256" key="1">
    <source>
        <dbReference type="ARBA" id="ARBA00004167"/>
    </source>
</evidence>
<evidence type="ECO:0000256" key="5">
    <source>
        <dbReference type="SAM" id="MobiDB-lite"/>
    </source>
</evidence>
<dbReference type="EMBL" id="JAIXMP010000013">
    <property type="protein sequence ID" value="KAI9263331.1"/>
    <property type="molecule type" value="Genomic_DNA"/>
</dbReference>
<keyword evidence="2" id="KW-0812">Transmembrane</keyword>
<organism evidence="7 8">
    <name type="scientific">Phascolomyces articulosus</name>
    <dbReference type="NCBI Taxonomy" id="60185"/>
    <lineage>
        <taxon>Eukaryota</taxon>
        <taxon>Fungi</taxon>
        <taxon>Fungi incertae sedis</taxon>
        <taxon>Mucoromycota</taxon>
        <taxon>Mucoromycotina</taxon>
        <taxon>Mucoromycetes</taxon>
        <taxon>Mucorales</taxon>
        <taxon>Lichtheimiaceae</taxon>
        <taxon>Phascolomyces</taxon>
    </lineage>
</organism>
<feature type="signal peptide" evidence="6">
    <location>
        <begin position="1"/>
        <end position="21"/>
    </location>
</feature>
<feature type="chain" id="PRO_5041923026" description="DUF1682-domain-containing protein" evidence="6">
    <location>
        <begin position="22"/>
        <end position="367"/>
    </location>
</feature>
<dbReference type="AlphaFoldDB" id="A0AAD5K0H8"/>
<accession>A0AAD5K0H8</accession>
<dbReference type="GO" id="GO:0005509">
    <property type="term" value="F:calcium ion binding"/>
    <property type="evidence" value="ECO:0007669"/>
    <property type="project" value="InterPro"/>
</dbReference>